<feature type="domain" description="FYVE-type" evidence="5">
    <location>
        <begin position="129"/>
        <end position="183"/>
    </location>
</feature>
<evidence type="ECO:0000256" key="1">
    <source>
        <dbReference type="ARBA" id="ARBA00022723"/>
    </source>
</evidence>
<accession>A0AAU9K049</accession>
<evidence type="ECO:0000256" key="3">
    <source>
        <dbReference type="ARBA" id="ARBA00022833"/>
    </source>
</evidence>
<comment type="caution">
    <text evidence="6">The sequence shown here is derived from an EMBL/GenBank/DDBJ whole genome shotgun (WGS) entry which is preliminary data.</text>
</comment>
<dbReference type="GO" id="GO:0033565">
    <property type="term" value="C:ESCRT-0 complex"/>
    <property type="evidence" value="ECO:0007669"/>
    <property type="project" value="TreeGrafter"/>
</dbReference>
<protein>
    <recommendedName>
        <fullName evidence="5">FYVE-type domain-containing protein</fullName>
    </recommendedName>
</protein>
<gene>
    <name evidence="6" type="ORF">BSTOLATCC_MIC58091</name>
</gene>
<dbReference type="InterPro" id="IPR017455">
    <property type="entry name" value="Znf_FYVE-rel"/>
</dbReference>
<evidence type="ECO:0000313" key="7">
    <source>
        <dbReference type="Proteomes" id="UP001162131"/>
    </source>
</evidence>
<dbReference type="PANTHER" id="PTHR47794:SF1">
    <property type="entry name" value="VACUOLAR PROTEIN SORTING-ASSOCIATED PROTEIN 27"/>
    <property type="match status" value="1"/>
</dbReference>
<dbReference type="GO" id="GO:0032266">
    <property type="term" value="F:phosphatidylinositol-3-phosphate binding"/>
    <property type="evidence" value="ECO:0007669"/>
    <property type="project" value="TreeGrafter"/>
</dbReference>
<dbReference type="CDD" id="cd00065">
    <property type="entry name" value="FYVE_like_SF"/>
    <property type="match status" value="1"/>
</dbReference>
<dbReference type="SUPFAM" id="SSF57903">
    <property type="entry name" value="FYVE/PHD zinc finger"/>
    <property type="match status" value="1"/>
</dbReference>
<keyword evidence="7" id="KW-1185">Reference proteome</keyword>
<reference evidence="6" key="1">
    <citation type="submission" date="2021-09" db="EMBL/GenBank/DDBJ databases">
        <authorList>
            <consortium name="AG Swart"/>
            <person name="Singh M."/>
            <person name="Singh A."/>
            <person name="Seah K."/>
            <person name="Emmerich C."/>
        </authorList>
    </citation>
    <scope>NUCLEOTIDE SEQUENCE</scope>
    <source>
        <strain evidence="6">ATCC30299</strain>
    </source>
</reference>
<dbReference type="Proteomes" id="UP001162131">
    <property type="component" value="Unassembled WGS sequence"/>
</dbReference>
<evidence type="ECO:0000259" key="5">
    <source>
        <dbReference type="PROSITE" id="PS50178"/>
    </source>
</evidence>
<keyword evidence="3" id="KW-0862">Zinc</keyword>
<dbReference type="EMBL" id="CAJZBQ010000056">
    <property type="protein sequence ID" value="CAG9333274.1"/>
    <property type="molecule type" value="Genomic_DNA"/>
</dbReference>
<dbReference type="InterPro" id="IPR013083">
    <property type="entry name" value="Znf_RING/FYVE/PHD"/>
</dbReference>
<dbReference type="InterPro" id="IPR011011">
    <property type="entry name" value="Znf_FYVE_PHD"/>
</dbReference>
<dbReference type="InterPro" id="IPR000306">
    <property type="entry name" value="Znf_FYVE"/>
</dbReference>
<keyword evidence="1" id="KW-0479">Metal-binding</keyword>
<dbReference type="GO" id="GO:0008270">
    <property type="term" value="F:zinc ion binding"/>
    <property type="evidence" value="ECO:0007669"/>
    <property type="project" value="UniProtKB-KW"/>
</dbReference>
<dbReference type="GO" id="GO:0043328">
    <property type="term" value="P:protein transport to vacuole involved in ubiquitin-dependent protein catabolic process via the multivesicular body sorting pathway"/>
    <property type="evidence" value="ECO:0007669"/>
    <property type="project" value="TreeGrafter"/>
</dbReference>
<sequence length="244" mass="28108">MGNKNAKSNRNIYWTKSQTIRANFDRYVSSASDYDPTKKDIAFDIVTLVLHENKLCSYINDKLEHSIIMNQNQQIAAEDAFLNEIVLGLQINGNSYIWKLRTHSVAQFIQWKFALLVSKRPSLEIARLCYSCKRHFGIFRRYHSCSSCGKSVCNKCSPYLAKLDSLGYLDMQRVCKNCVRNLKKLRESEVGSAIERARMQSISLMRIRVPATNLDQGSTKSVNYMDISPRIVKLSWLTRFSTIE</sequence>
<proteinExistence type="predicted"/>
<dbReference type="Gene3D" id="3.30.40.10">
    <property type="entry name" value="Zinc/RING finger domain, C3HC4 (zinc finger)"/>
    <property type="match status" value="1"/>
</dbReference>
<dbReference type="GO" id="GO:0043130">
    <property type="term" value="F:ubiquitin binding"/>
    <property type="evidence" value="ECO:0007669"/>
    <property type="project" value="TreeGrafter"/>
</dbReference>
<keyword evidence="2 4" id="KW-0863">Zinc-finger</keyword>
<dbReference type="SMART" id="SM00064">
    <property type="entry name" value="FYVE"/>
    <property type="match status" value="1"/>
</dbReference>
<evidence type="ECO:0000256" key="2">
    <source>
        <dbReference type="ARBA" id="ARBA00022771"/>
    </source>
</evidence>
<dbReference type="AlphaFoldDB" id="A0AAU9K049"/>
<evidence type="ECO:0000313" key="6">
    <source>
        <dbReference type="EMBL" id="CAG9333274.1"/>
    </source>
</evidence>
<name>A0AAU9K049_9CILI</name>
<organism evidence="6 7">
    <name type="scientific">Blepharisma stoltei</name>
    <dbReference type="NCBI Taxonomy" id="1481888"/>
    <lineage>
        <taxon>Eukaryota</taxon>
        <taxon>Sar</taxon>
        <taxon>Alveolata</taxon>
        <taxon>Ciliophora</taxon>
        <taxon>Postciliodesmatophora</taxon>
        <taxon>Heterotrichea</taxon>
        <taxon>Heterotrichida</taxon>
        <taxon>Blepharismidae</taxon>
        <taxon>Blepharisma</taxon>
    </lineage>
</organism>
<dbReference type="Pfam" id="PF01363">
    <property type="entry name" value="FYVE"/>
    <property type="match status" value="1"/>
</dbReference>
<dbReference type="PROSITE" id="PS50178">
    <property type="entry name" value="ZF_FYVE"/>
    <property type="match status" value="1"/>
</dbReference>
<dbReference type="GO" id="GO:0006623">
    <property type="term" value="P:protein targeting to vacuole"/>
    <property type="evidence" value="ECO:0007669"/>
    <property type="project" value="TreeGrafter"/>
</dbReference>
<evidence type="ECO:0000256" key="4">
    <source>
        <dbReference type="PROSITE-ProRule" id="PRU00091"/>
    </source>
</evidence>
<dbReference type="PANTHER" id="PTHR47794">
    <property type="entry name" value="VACUOLAR PROTEIN SORTING-ASSOCIATED PROTEIN 27"/>
    <property type="match status" value="1"/>
</dbReference>